<evidence type="ECO:0000313" key="1">
    <source>
        <dbReference type="EMBL" id="CAK0894409.1"/>
    </source>
</evidence>
<name>A0ABN9X942_9DINO</name>
<dbReference type="Proteomes" id="UP001189429">
    <property type="component" value="Unassembled WGS sequence"/>
</dbReference>
<comment type="caution">
    <text evidence="1">The sequence shown here is derived from an EMBL/GenBank/DDBJ whole genome shotgun (WGS) entry which is preliminary data.</text>
</comment>
<dbReference type="EMBL" id="CAUYUJ010019893">
    <property type="protein sequence ID" value="CAK0894409.1"/>
    <property type="molecule type" value="Genomic_DNA"/>
</dbReference>
<evidence type="ECO:0000313" key="2">
    <source>
        <dbReference type="Proteomes" id="UP001189429"/>
    </source>
</evidence>
<reference evidence="1" key="1">
    <citation type="submission" date="2023-10" db="EMBL/GenBank/DDBJ databases">
        <authorList>
            <person name="Chen Y."/>
            <person name="Shah S."/>
            <person name="Dougan E. K."/>
            <person name="Thang M."/>
            <person name="Chan C."/>
        </authorList>
    </citation>
    <scope>NUCLEOTIDE SEQUENCE [LARGE SCALE GENOMIC DNA]</scope>
</reference>
<gene>
    <name evidence="1" type="ORF">PCOR1329_LOCUS73459</name>
</gene>
<dbReference type="PANTHER" id="PTHR38899:SF1">
    <property type="entry name" value="PROTEIN KINASE"/>
    <property type="match status" value="1"/>
</dbReference>
<keyword evidence="2" id="KW-1185">Reference proteome</keyword>
<proteinExistence type="predicted"/>
<dbReference type="PANTHER" id="PTHR38899">
    <property type="entry name" value="DOMAIN OOKINETE PROTEIN, PUTATIVE-RELATED"/>
    <property type="match status" value="1"/>
</dbReference>
<accession>A0ABN9X942</accession>
<organism evidence="1 2">
    <name type="scientific">Prorocentrum cordatum</name>
    <dbReference type="NCBI Taxonomy" id="2364126"/>
    <lineage>
        <taxon>Eukaryota</taxon>
        <taxon>Sar</taxon>
        <taxon>Alveolata</taxon>
        <taxon>Dinophyceae</taxon>
        <taxon>Prorocentrales</taxon>
        <taxon>Prorocentraceae</taxon>
        <taxon>Prorocentrum</taxon>
    </lineage>
</organism>
<sequence length="297" mass="33160">MVHSAMEAMRTLLGGRAKRGHQTETPVEPFTRHISPFGRKISYTQYVEKTQTAIIFDWDDTLFPTTYVKHDLGLSINHSLKDQALSPGKMVRVRTALARAACAAGRLLRLADERGKVVIVTLARSPWVTDSCRNFYPGMGELIKKLGIQIVYARDSEQIEHNKVTSMAEDQFETFWAETKGRAISKVLSDFYSQYEGQSWKNILSVEGSHFERYGTMAATMQYAAVQGLANEENGRKKDRIDIHVRRSLRTSEGVLVFAGFLPPGDLPGQSAGDGEGVRRLEGVHAVVAVCVEREEP</sequence>
<protein>
    <submittedName>
        <fullName evidence="1">Uncharacterized protein</fullName>
    </submittedName>
</protein>